<organism evidence="2 3">
    <name type="scientific">Gottfriedia luciferensis</name>
    <dbReference type="NCBI Taxonomy" id="178774"/>
    <lineage>
        <taxon>Bacteria</taxon>
        <taxon>Bacillati</taxon>
        <taxon>Bacillota</taxon>
        <taxon>Bacilli</taxon>
        <taxon>Bacillales</taxon>
        <taxon>Bacillaceae</taxon>
        <taxon>Gottfriedia</taxon>
    </lineage>
</organism>
<dbReference type="Gene3D" id="3.40.630.30">
    <property type="match status" value="1"/>
</dbReference>
<dbReference type="PROSITE" id="PS51186">
    <property type="entry name" value="GNAT"/>
    <property type="match status" value="1"/>
</dbReference>
<dbReference type="Proteomes" id="UP000094580">
    <property type="component" value="Unassembled WGS sequence"/>
</dbReference>
<dbReference type="PANTHER" id="PTHR43792:SF1">
    <property type="entry name" value="N-ACETYLTRANSFERASE DOMAIN-CONTAINING PROTEIN"/>
    <property type="match status" value="1"/>
</dbReference>
<evidence type="ECO:0000259" key="1">
    <source>
        <dbReference type="PROSITE" id="PS51186"/>
    </source>
</evidence>
<dbReference type="InterPro" id="IPR051531">
    <property type="entry name" value="N-acetyltransferase"/>
</dbReference>
<protein>
    <recommendedName>
        <fullName evidence="1">N-acetyltransferase domain-containing protein</fullName>
    </recommendedName>
</protein>
<gene>
    <name evidence="2" type="ORF">BED47_01570</name>
</gene>
<reference evidence="2 3" key="1">
    <citation type="submission" date="2016-07" db="EMBL/GenBank/DDBJ databases">
        <authorList>
            <person name="Townsley L."/>
            <person name="Shank E.A."/>
        </authorList>
    </citation>
    <scope>NUCLEOTIDE SEQUENCE [LARGE SCALE GENOMIC DNA]</scope>
    <source>
        <strain evidence="2 3">CH01</strain>
    </source>
</reference>
<accession>A0ABX2ZVR8</accession>
<dbReference type="PANTHER" id="PTHR43792">
    <property type="entry name" value="GNAT FAMILY, PUTATIVE (AFU_ORTHOLOGUE AFUA_3G00765)-RELATED-RELATED"/>
    <property type="match status" value="1"/>
</dbReference>
<dbReference type="InterPro" id="IPR016181">
    <property type="entry name" value="Acyl_CoA_acyltransferase"/>
</dbReference>
<dbReference type="SUPFAM" id="SSF55729">
    <property type="entry name" value="Acyl-CoA N-acyltransferases (Nat)"/>
    <property type="match status" value="1"/>
</dbReference>
<feature type="domain" description="N-acetyltransferase" evidence="1">
    <location>
        <begin position="14"/>
        <end position="181"/>
    </location>
</feature>
<dbReference type="InterPro" id="IPR000182">
    <property type="entry name" value="GNAT_dom"/>
</dbReference>
<dbReference type="Pfam" id="PF13302">
    <property type="entry name" value="Acetyltransf_3"/>
    <property type="match status" value="1"/>
</dbReference>
<dbReference type="EMBL" id="MDKC01000001">
    <property type="protein sequence ID" value="ODG93886.1"/>
    <property type="molecule type" value="Genomic_DNA"/>
</dbReference>
<dbReference type="RefSeq" id="WP_069032065.1">
    <property type="nucleotide sequence ID" value="NZ_MDKC01000001.1"/>
</dbReference>
<sequence>MSKLEFFEIETSRLKLRRFKDEDVSNFYKYRSNPAVAIYQGWENYTYEQSINFIEKQKSAVMNIPNSWVQVAIENKMDGQLIGDIGVHTLSNPKNQVEVGFTLEPVYQNKGYAFEALQGILDYLFNELNKEKINAIAVEQNSSSIKLLKKLGFHEMNIIENSFFKGQYVTEFMFGLSKNDWNKR</sequence>
<comment type="caution">
    <text evidence="2">The sequence shown here is derived from an EMBL/GenBank/DDBJ whole genome shotgun (WGS) entry which is preliminary data.</text>
</comment>
<name>A0ABX2ZVR8_9BACI</name>
<evidence type="ECO:0000313" key="2">
    <source>
        <dbReference type="EMBL" id="ODG93886.1"/>
    </source>
</evidence>
<evidence type="ECO:0000313" key="3">
    <source>
        <dbReference type="Proteomes" id="UP000094580"/>
    </source>
</evidence>
<proteinExistence type="predicted"/>
<keyword evidence="3" id="KW-1185">Reference proteome</keyword>